<comment type="caution">
    <text evidence="5">The sequence shown here is derived from an EMBL/GenBank/DDBJ whole genome shotgun (WGS) entry which is preliminary data.</text>
</comment>
<dbReference type="InterPro" id="IPR019151">
    <property type="entry name" value="Proteasome_assmbl_chaperone_2"/>
</dbReference>
<comment type="subunit">
    <text evidence="4">Component of the 20S proteasome chaperone.</text>
</comment>
<dbReference type="Gene3D" id="3.40.50.10900">
    <property type="entry name" value="PAC-like subunit"/>
    <property type="match status" value="2"/>
</dbReference>
<organism evidence="5 6">
    <name type="scientific">Tilletia horrida</name>
    <dbReference type="NCBI Taxonomy" id="155126"/>
    <lineage>
        <taxon>Eukaryota</taxon>
        <taxon>Fungi</taxon>
        <taxon>Dikarya</taxon>
        <taxon>Basidiomycota</taxon>
        <taxon>Ustilaginomycotina</taxon>
        <taxon>Exobasidiomycetes</taxon>
        <taxon>Tilletiales</taxon>
        <taxon>Tilletiaceae</taxon>
        <taxon>Tilletia</taxon>
    </lineage>
</organism>
<evidence type="ECO:0000256" key="2">
    <source>
        <dbReference type="ARBA" id="ARBA00023186"/>
    </source>
</evidence>
<sequence length="284" mass="30068">MAATTQPLKLYGADKASFEGHTLIVPAISIGSVPQLAVDLLIHHQALGLRYVGTFDSTAFCLPYACPPDSIPDSARQGTDESPLGLSLQLYSNSATRLTVLQQRSPTLKSAKNEFVTALTQWAKSAKIAQILILGTLDAALRVDAEMDTPLVHLTSPGASSSQSALLQQLPKCCPPFRSDAAHGLSSPAQEAQNALPYLPGAGLTRLLLQAGGNDLPVGALLLFAHEGDNRGDAHMLAKVVVQFLSQAGLLSSTQHKGPDVVDLKEPRSWLTVFGPQMDQAIYG</sequence>
<gene>
    <name evidence="5" type="ORF">OC846_001969</name>
</gene>
<dbReference type="AlphaFoldDB" id="A0AAN6GVF3"/>
<evidence type="ECO:0000256" key="3">
    <source>
        <dbReference type="ARBA" id="ARBA00025745"/>
    </source>
</evidence>
<evidence type="ECO:0000313" key="6">
    <source>
        <dbReference type="Proteomes" id="UP001176517"/>
    </source>
</evidence>
<evidence type="ECO:0000256" key="1">
    <source>
        <dbReference type="ARBA" id="ARBA00019186"/>
    </source>
</evidence>
<dbReference type="PIRSF" id="PIRSF010044">
    <property type="entry name" value="UCP010044"/>
    <property type="match status" value="1"/>
</dbReference>
<dbReference type="GO" id="GO:0005829">
    <property type="term" value="C:cytosol"/>
    <property type="evidence" value="ECO:0007669"/>
    <property type="project" value="TreeGrafter"/>
</dbReference>
<name>A0AAN6GVF3_9BASI</name>
<dbReference type="GO" id="GO:0005634">
    <property type="term" value="C:nucleus"/>
    <property type="evidence" value="ECO:0007669"/>
    <property type="project" value="TreeGrafter"/>
</dbReference>
<comment type="function">
    <text evidence="4">Involved in 20S proteasome assembly.</text>
</comment>
<reference evidence="5" key="1">
    <citation type="journal article" date="2023" name="PhytoFront">
        <title>Draft Genome Resources of Seven Strains of Tilletia horrida, Causal Agent of Kernel Smut of Rice.</title>
        <authorList>
            <person name="Khanal S."/>
            <person name="Antony Babu S."/>
            <person name="Zhou X.G."/>
        </authorList>
    </citation>
    <scope>NUCLEOTIDE SEQUENCE</scope>
    <source>
        <strain evidence="5">TX6</strain>
    </source>
</reference>
<keyword evidence="2 4" id="KW-0143">Chaperone</keyword>
<evidence type="ECO:0000256" key="4">
    <source>
        <dbReference type="PIRNR" id="PIRNR010044"/>
    </source>
</evidence>
<dbReference type="PANTHER" id="PTHR12970:SF1">
    <property type="entry name" value="PROTEASOME ASSEMBLY CHAPERONE 2"/>
    <property type="match status" value="1"/>
</dbReference>
<keyword evidence="6" id="KW-1185">Reference proteome</keyword>
<comment type="similarity">
    <text evidence="3 4">Belongs to the PSMG2 family.</text>
</comment>
<dbReference type="Pfam" id="PF09754">
    <property type="entry name" value="PAC2"/>
    <property type="match status" value="1"/>
</dbReference>
<dbReference type="GO" id="GO:0043248">
    <property type="term" value="P:proteasome assembly"/>
    <property type="evidence" value="ECO:0007669"/>
    <property type="project" value="TreeGrafter"/>
</dbReference>
<proteinExistence type="inferred from homology"/>
<evidence type="ECO:0000313" key="5">
    <source>
        <dbReference type="EMBL" id="KAK0554719.1"/>
    </source>
</evidence>
<dbReference type="PANTHER" id="PTHR12970">
    <property type="entry name" value="PROTEASOME ASSEMBLY CHAPERONE 2"/>
    <property type="match status" value="1"/>
</dbReference>
<dbReference type="Proteomes" id="UP001176517">
    <property type="component" value="Unassembled WGS sequence"/>
</dbReference>
<dbReference type="InterPro" id="IPR016562">
    <property type="entry name" value="Proteasome_assmbl_chp_2_euk"/>
</dbReference>
<dbReference type="InterPro" id="IPR038389">
    <property type="entry name" value="PSMG2_sf"/>
</dbReference>
<accession>A0AAN6GVF3</accession>
<dbReference type="EMBL" id="JAPDMZ010000034">
    <property type="protein sequence ID" value="KAK0554719.1"/>
    <property type="molecule type" value="Genomic_DNA"/>
</dbReference>
<protein>
    <recommendedName>
        <fullName evidence="1 4">Proteasome assembly chaperone 2</fullName>
    </recommendedName>
</protein>